<dbReference type="GO" id="GO:0006952">
    <property type="term" value="P:defense response"/>
    <property type="evidence" value="ECO:0007669"/>
    <property type="project" value="InterPro"/>
</dbReference>
<organism evidence="2 3">
    <name type="scientific">Turnera subulata</name>
    <dbReference type="NCBI Taxonomy" id="218843"/>
    <lineage>
        <taxon>Eukaryota</taxon>
        <taxon>Viridiplantae</taxon>
        <taxon>Streptophyta</taxon>
        <taxon>Embryophyta</taxon>
        <taxon>Tracheophyta</taxon>
        <taxon>Spermatophyta</taxon>
        <taxon>Magnoliopsida</taxon>
        <taxon>eudicotyledons</taxon>
        <taxon>Gunneridae</taxon>
        <taxon>Pentapetalae</taxon>
        <taxon>rosids</taxon>
        <taxon>fabids</taxon>
        <taxon>Malpighiales</taxon>
        <taxon>Passifloraceae</taxon>
        <taxon>Turnera</taxon>
    </lineage>
</organism>
<dbReference type="InterPro" id="IPR051761">
    <property type="entry name" value="MLP-like_ligand-binding"/>
</dbReference>
<feature type="domain" description="Bet v I/Major latex protein" evidence="1">
    <location>
        <begin position="113"/>
        <end position="238"/>
    </location>
</feature>
<evidence type="ECO:0000259" key="1">
    <source>
        <dbReference type="SMART" id="SM01037"/>
    </source>
</evidence>
<reference evidence="2" key="1">
    <citation type="submission" date="2022-02" db="EMBL/GenBank/DDBJ databases">
        <authorList>
            <person name="Henning P.M."/>
            <person name="McCubbin A.G."/>
            <person name="Shore J.S."/>
        </authorList>
    </citation>
    <scope>NUCLEOTIDE SEQUENCE</scope>
    <source>
        <strain evidence="2">F60SS</strain>
        <tissue evidence="2">Leaves</tissue>
    </source>
</reference>
<dbReference type="SMART" id="SM01037">
    <property type="entry name" value="Bet_v_1"/>
    <property type="match status" value="4"/>
</dbReference>
<dbReference type="Proteomes" id="UP001141552">
    <property type="component" value="Unassembled WGS sequence"/>
</dbReference>
<evidence type="ECO:0000313" key="2">
    <source>
        <dbReference type="EMBL" id="KAJ4826530.1"/>
    </source>
</evidence>
<dbReference type="EMBL" id="JAKUCV010006643">
    <property type="protein sequence ID" value="KAJ4826530.1"/>
    <property type="molecule type" value="Genomic_DNA"/>
</dbReference>
<protein>
    <recommendedName>
        <fullName evidence="1">Bet v I/Major latex protein domain-containing protein</fullName>
    </recommendedName>
</protein>
<proteinExistence type="predicted"/>
<accession>A0A9Q0J3Q6</accession>
<sequence>MEEGVSKIDKERIEAIDYVNLFIKYRVIDGDVLKGFKDFFITVKATPKPNGEGTLVHWHLEYEKLHEGTPDPQSFLQYLIDLSKDIDDHHVTQGIHNDHGQKRVYILPEKRMSLKGNLEAEVELCRPHHISNMTPEKIQGVDLHEEGVPKNAKEVVEAIDDVNLSTTFKVIEGDLLTEYKDFKPTVKATPKANGEGAIAHWHFEYEKLHEGIPDPHSLLEFTIHMTKDIDDHHALAKAVLNHISDQRKTCSSNNIKEDMALEEKLEMTVEIISSAEDVFKFLCNQTREFPTVSPDKVQRVDVDEDNRQSDGSVIASWTIIIDGQSEILKEKLQVDEANKSVTFNTVGGHVMDLYKNKKLTAKLKRIISWGKKMSLKGTMEGEVEIKTDATIFHDVFSCRPHHISGMSPSKIQGSKIAKERIEAIDDVNLFTKYRVIDGDILKHFKDFIITVKATPKPKGEGTLVHWHFEYEKLHEGIPDPHSLLELVIHLSKEIDDHHVTQGIHDDQSKKVGRPKK</sequence>
<dbReference type="InterPro" id="IPR000916">
    <property type="entry name" value="Bet_v_I/MLP"/>
</dbReference>
<dbReference type="AlphaFoldDB" id="A0A9Q0J3Q6"/>
<dbReference type="PANTHER" id="PTHR31907">
    <property type="entry name" value="MLP-LIKE PROTEIN 423"/>
    <property type="match status" value="1"/>
</dbReference>
<feature type="domain" description="Bet v I/Major latex protein" evidence="1">
    <location>
        <begin position="260"/>
        <end position="373"/>
    </location>
</feature>
<dbReference type="Gene3D" id="3.30.530.20">
    <property type="match status" value="4"/>
</dbReference>
<dbReference type="Pfam" id="PF00407">
    <property type="entry name" value="Bet_v_1"/>
    <property type="match status" value="4"/>
</dbReference>
<dbReference type="SUPFAM" id="SSF55961">
    <property type="entry name" value="Bet v1-like"/>
    <property type="match status" value="4"/>
</dbReference>
<gene>
    <name evidence="2" type="ORF">Tsubulata_032343</name>
</gene>
<feature type="domain" description="Bet v I/Major latex protein" evidence="1">
    <location>
        <begin position="1"/>
        <end position="93"/>
    </location>
</feature>
<evidence type="ECO:0000313" key="3">
    <source>
        <dbReference type="Proteomes" id="UP001141552"/>
    </source>
</evidence>
<comment type="caution">
    <text evidence="2">The sequence shown here is derived from an EMBL/GenBank/DDBJ whole genome shotgun (WGS) entry which is preliminary data.</text>
</comment>
<dbReference type="OrthoDB" id="1847301at2759"/>
<dbReference type="InterPro" id="IPR023393">
    <property type="entry name" value="START-like_dom_sf"/>
</dbReference>
<feature type="domain" description="Bet v I/Major latex protein" evidence="1">
    <location>
        <begin position="374"/>
        <end position="501"/>
    </location>
</feature>
<keyword evidence="3" id="KW-1185">Reference proteome</keyword>
<reference evidence="2" key="2">
    <citation type="journal article" date="2023" name="Plants (Basel)">
        <title>Annotation of the Turnera subulata (Passifloraceae) Draft Genome Reveals the S-Locus Evolved after the Divergence of Turneroideae from Passifloroideae in a Stepwise Manner.</title>
        <authorList>
            <person name="Henning P.M."/>
            <person name="Roalson E.H."/>
            <person name="Mir W."/>
            <person name="McCubbin A.G."/>
            <person name="Shore J.S."/>
        </authorList>
    </citation>
    <scope>NUCLEOTIDE SEQUENCE</scope>
    <source>
        <strain evidence="2">F60SS</strain>
    </source>
</reference>
<name>A0A9Q0J3Q6_9ROSI</name>